<dbReference type="Proteomes" id="UP001596043">
    <property type="component" value="Unassembled WGS sequence"/>
</dbReference>
<organism evidence="3 4">
    <name type="scientific">Dokdonia ponticola</name>
    <dbReference type="NCBI Taxonomy" id="2041041"/>
    <lineage>
        <taxon>Bacteria</taxon>
        <taxon>Pseudomonadati</taxon>
        <taxon>Bacteroidota</taxon>
        <taxon>Flavobacteriia</taxon>
        <taxon>Flavobacteriales</taxon>
        <taxon>Flavobacteriaceae</taxon>
        <taxon>Dokdonia</taxon>
    </lineage>
</organism>
<feature type="transmembrane region" description="Helical" evidence="1">
    <location>
        <begin position="29"/>
        <end position="45"/>
    </location>
</feature>
<protein>
    <submittedName>
        <fullName evidence="3">CPBP family intramembrane glutamic endopeptidase</fullName>
        <ecNumber evidence="3">3.4.-.-</ecNumber>
    </submittedName>
</protein>
<dbReference type="Pfam" id="PF02517">
    <property type="entry name" value="Rce1-like"/>
    <property type="match status" value="1"/>
</dbReference>
<dbReference type="EMBL" id="JBHSFV010000006">
    <property type="protein sequence ID" value="MFC4634440.1"/>
    <property type="molecule type" value="Genomic_DNA"/>
</dbReference>
<reference evidence="4" key="1">
    <citation type="journal article" date="2019" name="Int. J. Syst. Evol. Microbiol.">
        <title>The Global Catalogue of Microorganisms (GCM) 10K type strain sequencing project: providing services to taxonomists for standard genome sequencing and annotation.</title>
        <authorList>
            <consortium name="The Broad Institute Genomics Platform"/>
            <consortium name="The Broad Institute Genome Sequencing Center for Infectious Disease"/>
            <person name="Wu L."/>
            <person name="Ma J."/>
        </authorList>
    </citation>
    <scope>NUCLEOTIDE SEQUENCE [LARGE SCALE GENOMIC DNA]</scope>
    <source>
        <strain evidence="4">YJ-61-S</strain>
    </source>
</reference>
<keyword evidence="3" id="KW-0378">Hydrolase</keyword>
<dbReference type="EC" id="3.4.-.-" evidence="3"/>
<evidence type="ECO:0000256" key="1">
    <source>
        <dbReference type="SAM" id="Phobius"/>
    </source>
</evidence>
<feature type="transmembrane region" description="Helical" evidence="1">
    <location>
        <begin position="180"/>
        <end position="201"/>
    </location>
</feature>
<feature type="transmembrane region" description="Helical" evidence="1">
    <location>
        <begin position="148"/>
        <end position="168"/>
    </location>
</feature>
<keyword evidence="1" id="KW-1133">Transmembrane helix</keyword>
<keyword evidence="1" id="KW-0812">Transmembrane</keyword>
<feature type="transmembrane region" description="Helical" evidence="1">
    <location>
        <begin position="6"/>
        <end position="22"/>
    </location>
</feature>
<evidence type="ECO:0000259" key="2">
    <source>
        <dbReference type="Pfam" id="PF02517"/>
    </source>
</evidence>
<dbReference type="InterPro" id="IPR003675">
    <property type="entry name" value="Rce1/LyrA-like_dom"/>
</dbReference>
<feature type="transmembrane region" description="Helical" evidence="1">
    <location>
        <begin position="263"/>
        <end position="284"/>
    </location>
</feature>
<accession>A0ABV9HXF9</accession>
<keyword evidence="1" id="KW-0472">Membrane</keyword>
<evidence type="ECO:0000313" key="4">
    <source>
        <dbReference type="Proteomes" id="UP001596043"/>
    </source>
</evidence>
<sequence length="286" mass="32815">MDTSVILTYGSLWVAVMSIWLPNKVFNKIPLWVLFLVVSFVFAFVYDRASIVSFVYTGIFGCIVYRYYQKKQLFLFFLVLLLSIPLLFHFSVMGFDNYRYLDTITLSENSTPYSLYFNLDKTAVGIFIIGFSFQSLKVDVLAMLKQVVITFLIMALLFFVLATVLGYSKFEPKLPHFTPVWIVVNLFFTCLAEEAIFRRLIQQRIFDSLSKSHAKYAFGLSLIVASLAFGLAHFNGGVMYIGLASVAGLFYGYVYYRTKRIESAMFLHVLFNLTHLLLFTYPSLAS</sequence>
<feature type="transmembrane region" description="Helical" evidence="1">
    <location>
        <begin position="115"/>
        <end position="136"/>
    </location>
</feature>
<dbReference type="RefSeq" id="WP_379978698.1">
    <property type="nucleotide sequence ID" value="NZ_JBHSFV010000006.1"/>
</dbReference>
<evidence type="ECO:0000313" key="3">
    <source>
        <dbReference type="EMBL" id="MFC4634440.1"/>
    </source>
</evidence>
<name>A0ABV9HXF9_9FLAO</name>
<feature type="transmembrane region" description="Helical" evidence="1">
    <location>
        <begin position="51"/>
        <end position="68"/>
    </location>
</feature>
<comment type="caution">
    <text evidence="3">The sequence shown here is derived from an EMBL/GenBank/DDBJ whole genome shotgun (WGS) entry which is preliminary data.</text>
</comment>
<gene>
    <name evidence="3" type="ORF">ACFO3O_11015</name>
</gene>
<proteinExistence type="predicted"/>
<feature type="domain" description="CAAX prenyl protease 2/Lysostaphin resistance protein A-like" evidence="2">
    <location>
        <begin position="178"/>
        <end position="273"/>
    </location>
</feature>
<feature type="transmembrane region" description="Helical" evidence="1">
    <location>
        <begin position="213"/>
        <end position="232"/>
    </location>
</feature>
<feature type="transmembrane region" description="Helical" evidence="1">
    <location>
        <begin position="75"/>
        <end position="95"/>
    </location>
</feature>
<feature type="transmembrane region" description="Helical" evidence="1">
    <location>
        <begin position="238"/>
        <end position="256"/>
    </location>
</feature>
<dbReference type="GO" id="GO:0016787">
    <property type="term" value="F:hydrolase activity"/>
    <property type="evidence" value="ECO:0007669"/>
    <property type="project" value="UniProtKB-KW"/>
</dbReference>
<keyword evidence="4" id="KW-1185">Reference proteome</keyword>